<evidence type="ECO:0000313" key="3">
    <source>
        <dbReference type="Proteomes" id="UP001595816"/>
    </source>
</evidence>
<dbReference type="Gene3D" id="3.30.450.180">
    <property type="match status" value="1"/>
</dbReference>
<protein>
    <submittedName>
        <fullName evidence="2">Helix-turn-helix domain-containing protein</fullName>
    </submittedName>
</protein>
<dbReference type="Pfam" id="PF13560">
    <property type="entry name" value="HTH_31"/>
    <property type="match status" value="1"/>
</dbReference>
<dbReference type="SMART" id="SM00530">
    <property type="entry name" value="HTH_XRE"/>
    <property type="match status" value="1"/>
</dbReference>
<dbReference type="CDD" id="cd00093">
    <property type="entry name" value="HTH_XRE"/>
    <property type="match status" value="1"/>
</dbReference>
<dbReference type="Gene3D" id="1.10.260.40">
    <property type="entry name" value="lambda repressor-like DNA-binding domains"/>
    <property type="match status" value="1"/>
</dbReference>
<reference evidence="3" key="1">
    <citation type="journal article" date="2019" name="Int. J. Syst. Evol. Microbiol.">
        <title>The Global Catalogue of Microorganisms (GCM) 10K type strain sequencing project: providing services to taxonomists for standard genome sequencing and annotation.</title>
        <authorList>
            <consortium name="The Broad Institute Genomics Platform"/>
            <consortium name="The Broad Institute Genome Sequencing Center for Infectious Disease"/>
            <person name="Wu L."/>
            <person name="Ma J."/>
        </authorList>
    </citation>
    <scope>NUCLEOTIDE SEQUENCE [LARGE SCALE GENOMIC DNA]</scope>
    <source>
        <strain evidence="3">CGMCC 4.7289</strain>
    </source>
</reference>
<dbReference type="SUPFAM" id="SSF47413">
    <property type="entry name" value="lambda repressor-like DNA-binding domains"/>
    <property type="match status" value="1"/>
</dbReference>
<evidence type="ECO:0000313" key="2">
    <source>
        <dbReference type="EMBL" id="MFC4136406.1"/>
    </source>
</evidence>
<dbReference type="Proteomes" id="UP001595816">
    <property type="component" value="Unassembled WGS sequence"/>
</dbReference>
<feature type="domain" description="HTH cro/C1-type" evidence="1">
    <location>
        <begin position="12"/>
        <end position="66"/>
    </location>
</feature>
<dbReference type="PROSITE" id="PS50943">
    <property type="entry name" value="HTH_CROC1"/>
    <property type="match status" value="1"/>
</dbReference>
<comment type="caution">
    <text evidence="2">The sequence shown here is derived from an EMBL/GenBank/DDBJ whole genome shotgun (WGS) entry which is preliminary data.</text>
</comment>
<organism evidence="2 3">
    <name type="scientific">Hamadaea flava</name>
    <dbReference type="NCBI Taxonomy" id="1742688"/>
    <lineage>
        <taxon>Bacteria</taxon>
        <taxon>Bacillati</taxon>
        <taxon>Actinomycetota</taxon>
        <taxon>Actinomycetes</taxon>
        <taxon>Micromonosporales</taxon>
        <taxon>Micromonosporaceae</taxon>
        <taxon>Hamadaea</taxon>
    </lineage>
</organism>
<dbReference type="InterPro" id="IPR010982">
    <property type="entry name" value="Lambda_DNA-bd_dom_sf"/>
</dbReference>
<accession>A0ABV8LZ95</accession>
<keyword evidence="3" id="KW-1185">Reference proteome</keyword>
<dbReference type="InterPro" id="IPR041413">
    <property type="entry name" value="MLTR_LBD"/>
</dbReference>
<evidence type="ECO:0000259" key="1">
    <source>
        <dbReference type="PROSITE" id="PS50943"/>
    </source>
</evidence>
<sequence>MTASSPTVGELLRHWRSHRRLSQLDLAGLAEVSARHLSFLETGRARPSRPMLLRLAENLDVPLRERNRLLLAGGYAPAYTESEVTSPRMAGVWQAVRQVLTGHEPYPAVVTDRFWRMLDANAAIDLMTAVVAPWLLEPPANILRAGLHPDGLAPHIVNFGEWRAHLLTRLRRQAAVAGDPELLELYEELKAYPCDDPEPEVESPGSGDVVTPLRLRTPLGELTFFSTIATFGIPADVTVAELAIESFFPADPFTADVLRARQAER</sequence>
<dbReference type="Pfam" id="PF17765">
    <property type="entry name" value="MLTR_LBD"/>
    <property type="match status" value="1"/>
</dbReference>
<dbReference type="PANTHER" id="PTHR35010:SF4">
    <property type="entry name" value="BLL5781 PROTEIN"/>
    <property type="match status" value="1"/>
</dbReference>
<name>A0ABV8LZ95_9ACTN</name>
<dbReference type="InterPro" id="IPR001387">
    <property type="entry name" value="Cro/C1-type_HTH"/>
</dbReference>
<proteinExistence type="predicted"/>
<dbReference type="EMBL" id="JBHSAY010000029">
    <property type="protein sequence ID" value="MFC4136406.1"/>
    <property type="molecule type" value="Genomic_DNA"/>
</dbReference>
<gene>
    <name evidence="2" type="ORF">ACFOZ4_37855</name>
</gene>
<dbReference type="RefSeq" id="WP_253750818.1">
    <property type="nucleotide sequence ID" value="NZ_JAMZDZ010000001.1"/>
</dbReference>
<dbReference type="PANTHER" id="PTHR35010">
    <property type="entry name" value="BLL4672 PROTEIN-RELATED"/>
    <property type="match status" value="1"/>
</dbReference>